<feature type="signal peptide" evidence="1">
    <location>
        <begin position="1"/>
        <end position="16"/>
    </location>
</feature>
<dbReference type="EMBL" id="MU001640">
    <property type="protein sequence ID" value="KAF2480283.1"/>
    <property type="molecule type" value="Genomic_DNA"/>
</dbReference>
<dbReference type="InterPro" id="IPR011048">
    <property type="entry name" value="Haem_d1_sf"/>
</dbReference>
<name>A0A6A6PLC5_9PEZI</name>
<dbReference type="Gene3D" id="2.130.10.10">
    <property type="entry name" value="YVTN repeat-like/Quinoprotein amine dehydrogenase"/>
    <property type="match status" value="1"/>
</dbReference>
<evidence type="ECO:0000313" key="2">
    <source>
        <dbReference type="EMBL" id="KAF2480283.1"/>
    </source>
</evidence>
<protein>
    <recommendedName>
        <fullName evidence="4">Lactonase, 7-bladed beta-propeller-domain-containing protein</fullName>
    </recommendedName>
</protein>
<dbReference type="AlphaFoldDB" id="A0A6A6PLC5"/>
<evidence type="ECO:0000256" key="1">
    <source>
        <dbReference type="SAM" id="SignalP"/>
    </source>
</evidence>
<gene>
    <name evidence="2" type="ORF">BDY17DRAFT_303557</name>
</gene>
<dbReference type="Proteomes" id="UP000799767">
    <property type="component" value="Unassembled WGS sequence"/>
</dbReference>
<keyword evidence="1" id="KW-0732">Signal</keyword>
<dbReference type="InterPro" id="IPR015943">
    <property type="entry name" value="WD40/YVTN_repeat-like_dom_sf"/>
</dbReference>
<keyword evidence="3" id="KW-1185">Reference proteome</keyword>
<dbReference type="GeneID" id="54475597"/>
<proteinExistence type="predicted"/>
<feature type="chain" id="PRO_5025694569" description="Lactonase, 7-bladed beta-propeller-domain-containing protein" evidence="1">
    <location>
        <begin position="17"/>
        <end position="411"/>
    </location>
</feature>
<evidence type="ECO:0000313" key="3">
    <source>
        <dbReference type="Proteomes" id="UP000799767"/>
    </source>
</evidence>
<evidence type="ECO:0008006" key="4">
    <source>
        <dbReference type="Google" id="ProtNLM"/>
    </source>
</evidence>
<accession>A0A6A6PLC5</accession>
<organism evidence="2 3">
    <name type="scientific">Neohortaea acidophila</name>
    <dbReference type="NCBI Taxonomy" id="245834"/>
    <lineage>
        <taxon>Eukaryota</taxon>
        <taxon>Fungi</taxon>
        <taxon>Dikarya</taxon>
        <taxon>Ascomycota</taxon>
        <taxon>Pezizomycotina</taxon>
        <taxon>Dothideomycetes</taxon>
        <taxon>Dothideomycetidae</taxon>
        <taxon>Mycosphaerellales</taxon>
        <taxon>Teratosphaeriaceae</taxon>
        <taxon>Neohortaea</taxon>
    </lineage>
</organism>
<reference evidence="2" key="1">
    <citation type="journal article" date="2020" name="Stud. Mycol.">
        <title>101 Dothideomycetes genomes: a test case for predicting lifestyles and emergence of pathogens.</title>
        <authorList>
            <person name="Haridas S."/>
            <person name="Albert R."/>
            <person name="Binder M."/>
            <person name="Bloem J."/>
            <person name="Labutti K."/>
            <person name="Salamov A."/>
            <person name="Andreopoulos B."/>
            <person name="Baker S."/>
            <person name="Barry K."/>
            <person name="Bills G."/>
            <person name="Bluhm B."/>
            <person name="Cannon C."/>
            <person name="Castanera R."/>
            <person name="Culley D."/>
            <person name="Daum C."/>
            <person name="Ezra D."/>
            <person name="Gonzalez J."/>
            <person name="Henrissat B."/>
            <person name="Kuo A."/>
            <person name="Liang C."/>
            <person name="Lipzen A."/>
            <person name="Lutzoni F."/>
            <person name="Magnuson J."/>
            <person name="Mondo S."/>
            <person name="Nolan M."/>
            <person name="Ohm R."/>
            <person name="Pangilinan J."/>
            <person name="Park H.-J."/>
            <person name="Ramirez L."/>
            <person name="Alfaro M."/>
            <person name="Sun H."/>
            <person name="Tritt A."/>
            <person name="Yoshinaga Y."/>
            <person name="Zwiers L.-H."/>
            <person name="Turgeon B."/>
            <person name="Goodwin S."/>
            <person name="Spatafora J."/>
            <person name="Crous P."/>
            <person name="Grigoriev I."/>
        </authorList>
    </citation>
    <scope>NUCLEOTIDE SEQUENCE</scope>
    <source>
        <strain evidence="2">CBS 113389</strain>
    </source>
</reference>
<dbReference type="OrthoDB" id="10006285at2759"/>
<dbReference type="RefSeq" id="XP_033586853.1">
    <property type="nucleotide sequence ID" value="XM_033734595.1"/>
</dbReference>
<dbReference type="SUPFAM" id="SSF51004">
    <property type="entry name" value="C-terminal (heme d1) domain of cytochrome cd1-nitrite reductase"/>
    <property type="match status" value="1"/>
</dbReference>
<sequence>MRSFLSLAALLPAVLASPFPWGPPSGGGGGGGSGKPPAKGAAAYFLKNTNTSDNQLVSMAIASDGSLGKPVLTSTGGKGAFPISTLATPAGIFFSQSIVTVGGNYLFTVNPGAGTIVMFTINTADPTDVKLVDTKSTNGDFPTSVAYSPDLELVCALNGGSKGSVQCFKVAASGLTKHGKALPLYSGFKQTNPPTGPVDTVTQISFNPASTSLWVIVKGNPVTKPNPTPGKFLEYTISNGVVSSKPKISSISDLIFNFGASWINDETFLISSPVFGVAGGALVDTQGNTPRQVDNITVVGEAAVCWTAYNPLQKNGYLYDAGRTRISVVDGTTGKLLTPIEVHTPGNNGTEGGLYDTAILDNYSYSLADPDGIVVVDLKTSKQSQYFDLTSLGTRENFQGMAVWPTTPLTS</sequence>